<accession>A0ABS5U5X1</accession>
<reference evidence="1 2" key="1">
    <citation type="submission" date="2021-05" db="EMBL/GenBank/DDBJ databases">
        <title>The draft genome of Geobacter chapellei DSM 13688.</title>
        <authorList>
            <person name="Xu Z."/>
            <person name="Masuda Y."/>
            <person name="Itoh H."/>
            <person name="Senoo K."/>
        </authorList>
    </citation>
    <scope>NUCLEOTIDE SEQUENCE [LARGE SCALE GENOMIC DNA]</scope>
    <source>
        <strain evidence="1 2">DSM 13688</strain>
    </source>
</reference>
<name>A0ABS5U5X1_9BACT</name>
<proteinExistence type="predicted"/>
<dbReference type="RefSeq" id="WP_214296771.1">
    <property type="nucleotide sequence ID" value="NZ_JAHDYS010000003.1"/>
</dbReference>
<gene>
    <name evidence="1" type="ORF">KJB30_04675</name>
</gene>
<evidence type="ECO:0000313" key="1">
    <source>
        <dbReference type="EMBL" id="MBT1071066.1"/>
    </source>
</evidence>
<keyword evidence="2" id="KW-1185">Reference proteome</keyword>
<protein>
    <submittedName>
        <fullName evidence="1">Uncharacterized protein</fullName>
    </submittedName>
</protein>
<sequence>MSKGVTLKSFLDLIVETTSNTGTFIGEAGGKIPEGIIPQAEQRRL</sequence>
<comment type="caution">
    <text evidence="1">The sequence shown here is derived from an EMBL/GenBank/DDBJ whole genome shotgun (WGS) entry which is preliminary data.</text>
</comment>
<evidence type="ECO:0000313" key="2">
    <source>
        <dbReference type="Proteomes" id="UP000784128"/>
    </source>
</evidence>
<organism evidence="1 2">
    <name type="scientific">Pelotalea chapellei</name>
    <dbReference type="NCBI Taxonomy" id="44671"/>
    <lineage>
        <taxon>Bacteria</taxon>
        <taxon>Pseudomonadati</taxon>
        <taxon>Thermodesulfobacteriota</taxon>
        <taxon>Desulfuromonadia</taxon>
        <taxon>Geobacterales</taxon>
        <taxon>Geobacteraceae</taxon>
        <taxon>Pelotalea</taxon>
    </lineage>
</organism>
<dbReference type="EMBL" id="JAHDYS010000003">
    <property type="protein sequence ID" value="MBT1071066.1"/>
    <property type="molecule type" value="Genomic_DNA"/>
</dbReference>
<dbReference type="Proteomes" id="UP000784128">
    <property type="component" value="Unassembled WGS sequence"/>
</dbReference>